<proteinExistence type="predicted"/>
<dbReference type="Pfam" id="PF07103">
    <property type="entry name" value="DUF1365"/>
    <property type="match status" value="1"/>
</dbReference>
<dbReference type="OrthoDB" id="3340520at2759"/>
<dbReference type="InterPro" id="IPR010775">
    <property type="entry name" value="DUF1365"/>
</dbReference>
<keyword evidence="2" id="KW-1185">Reference proteome</keyword>
<dbReference type="Proteomes" id="UP000613580">
    <property type="component" value="Unassembled WGS sequence"/>
</dbReference>
<evidence type="ECO:0000313" key="2">
    <source>
        <dbReference type="Proteomes" id="UP000613580"/>
    </source>
</evidence>
<evidence type="ECO:0008006" key="3">
    <source>
        <dbReference type="Google" id="ProtNLM"/>
    </source>
</evidence>
<evidence type="ECO:0000313" key="1">
    <source>
        <dbReference type="EMBL" id="KAF7321038.1"/>
    </source>
</evidence>
<organism evidence="1 2">
    <name type="scientific">Mycena chlorophos</name>
    <name type="common">Agaric fungus</name>
    <name type="synonym">Agaricus chlorophos</name>
    <dbReference type="NCBI Taxonomy" id="658473"/>
    <lineage>
        <taxon>Eukaryota</taxon>
        <taxon>Fungi</taxon>
        <taxon>Dikarya</taxon>
        <taxon>Basidiomycota</taxon>
        <taxon>Agaricomycotina</taxon>
        <taxon>Agaricomycetes</taxon>
        <taxon>Agaricomycetidae</taxon>
        <taxon>Agaricales</taxon>
        <taxon>Marasmiineae</taxon>
        <taxon>Mycenaceae</taxon>
        <taxon>Mycena</taxon>
    </lineage>
</organism>
<reference evidence="1" key="1">
    <citation type="submission" date="2020-05" db="EMBL/GenBank/DDBJ databases">
        <title>Mycena genomes resolve the evolution of fungal bioluminescence.</title>
        <authorList>
            <person name="Tsai I.J."/>
        </authorList>
    </citation>
    <scope>NUCLEOTIDE SEQUENCE</scope>
    <source>
        <strain evidence="1">110903Hualien_Pintung</strain>
    </source>
</reference>
<name>A0A8H6TNI2_MYCCL</name>
<comment type="caution">
    <text evidence="1">The sequence shown here is derived from an EMBL/GenBank/DDBJ whole genome shotgun (WGS) entry which is preliminary data.</text>
</comment>
<accession>A0A8H6TNI2</accession>
<protein>
    <recommendedName>
        <fullName evidence="3">DUF1365-domain-containing protein</fullName>
    </recommendedName>
</protein>
<dbReference type="EMBL" id="JACAZE010000002">
    <property type="protein sequence ID" value="KAF7321038.1"/>
    <property type="molecule type" value="Genomic_DNA"/>
</dbReference>
<dbReference type="PANTHER" id="PTHR33973">
    <property type="entry name" value="OS07G0153300 PROTEIN"/>
    <property type="match status" value="1"/>
</dbReference>
<gene>
    <name evidence="1" type="ORF">HMN09_00191000</name>
</gene>
<sequence length="531" mass="59457">MPLRLALLDIASGRSCDQTLNGDLDRHRLPTTTIFRPPAMSCSSQAYVLENTVTHARLLPTASKHAFTYPTFCFLVSVNALERHSLDLGRGWVFGYGGRWLRLFGLRTDPYLVPGKRSIREKLVGVLTERGVLGLEDAWMMTMPSLLGFEGINPLTVYFCYNAAGELFVSVLEVHNTFGENHVYLLKLREGEDDEPPRGYDHQWTFPRAFHVSPFNDRRGFYMVSIRRPTHSPSASADSPPKPSVRIHLLTESKSLKLTALIRPTTSHPLTTPNVLKTLSKYPFDLFLSFARILYHAYILHYKKRLDVFVRPEPVPGAWLREEHNAGPSLPIIAGGTRVHETGISVRIVPGDANISPHTFSASKGSKSLTISLLSARAYTLIFVAPSPQHALLLGRGERVFEVSDEDLFVTLLSAPSSLTSPMPMPMSDNQRRRRRAAVIPLPGPSPDIDIAIPARHPLDGSWVATTVLYLLLLLDRVERLAFGLARARPVHGTEPWGMWERAMRVRELKGQDMGAEMEMVPRYEEGSLRS</sequence>
<dbReference type="PANTHER" id="PTHR33973:SF4">
    <property type="entry name" value="OS07G0153300 PROTEIN"/>
    <property type="match status" value="1"/>
</dbReference>
<dbReference type="AlphaFoldDB" id="A0A8H6TNI2"/>